<dbReference type="Proteomes" id="UP000502695">
    <property type="component" value="Segment"/>
</dbReference>
<gene>
    <name evidence="1" type="primary">URF18</name>
    <name evidence="2" type="synonym">URF018</name>
    <name evidence="1" type="ORF">AFSV47Ss_0064</name>
</gene>
<dbReference type="Proteomes" id="UP000500690">
    <property type="component" value="Segment"/>
</dbReference>
<dbReference type="EMBL" id="MN270970">
    <property type="protein sequence ID" value="QIM06940.1"/>
    <property type="molecule type" value="Genomic_DNA"/>
</dbReference>
<reference evidence="16 17" key="2">
    <citation type="journal article" date="2020" name="Transbound. Emerg. Dis.">
        <title>The evolution of African swine fever virus in Sardinia (1978 to 2014) as revealed by whole genome sequencing and comparative analysis.</title>
        <authorList>
            <person name="Torresi C."/>
            <person name="Fiori M."/>
            <person name="Bertolotti L."/>
            <person name="Floris M."/>
            <person name="Colitti B."/>
            <person name="Giammarioli M."/>
            <person name="Dei Giudici S."/>
            <person name="Oggiano A."/>
            <person name="Malmberg M."/>
            <person name="De Mia G.M."/>
            <person name="Belak S."/>
            <person name="Granberg F."/>
        </authorList>
    </citation>
    <scope>NUCLEOTIDE SEQUENCE [LARGE SCALE GENOMIC DNA]</scope>
    <source>
        <strain evidence="4">139/Nu/1981</strain>
        <strain evidence="5">140/Or/1985</strain>
        <strain evidence="7">141/Nu/1990</strain>
        <strain evidence="8">142/Nu/1995</strain>
        <strain evidence="13">22653/Ca/2014</strain>
        <strain evidence="10">26/Ss/2004</strain>
        <strain evidence="2">56/Ca/1978</strain>
        <strain evidence="3">57/Ca/1979</strain>
        <strain evidence="9">60/Nu/1997</strain>
        <strain evidence="11">72407/Ss/2005</strain>
        <strain evidence="6">85/Ca/1985</strain>
        <strain evidence="12">97/Ot/2012</strain>
    </source>
</reference>
<organismHost>
    <name type="scientific">Phacochoerus aethiopicus</name>
    <name type="common">Warthog</name>
    <dbReference type="NCBI Taxonomy" id="85517"/>
</organismHost>
<dbReference type="EMBL" id="MN270969">
    <property type="protein sequence ID" value="QIM06705.1"/>
    <property type="molecule type" value="Genomic_DNA"/>
</dbReference>
<dbReference type="EMBL" id="MN270977">
    <property type="protein sequence ID" value="QIM08577.1"/>
    <property type="molecule type" value="Genomic_DNA"/>
</dbReference>
<evidence type="ECO:0000313" key="8">
    <source>
        <dbReference type="EMBL" id="QIM08111.1"/>
    </source>
</evidence>
<dbReference type="Proteomes" id="UP000501235">
    <property type="component" value="Segment"/>
</dbReference>
<organismHost>
    <name type="scientific">Potamochoerus larvatus</name>
    <name type="common">Bushpig</name>
    <dbReference type="NCBI Taxonomy" id="273792"/>
</organismHost>
<dbReference type="Proteomes" id="UP000501990">
    <property type="component" value="Segment"/>
</dbReference>
<dbReference type="GeneID" id="41902089"/>
<name>A0A3G1EUY2_ASF</name>
<reference evidence="1" key="1">
    <citation type="journal article" date="2016" name="Genome Announc.">
        <title>Complete genome sequence of an African swine fever virus isolate from Sardinia, Italy.</title>
        <authorList>
            <person name="Granberg F."/>
            <person name="Torresi C."/>
            <person name="Oggiano A."/>
            <person name="Malmberg M."/>
            <person name="Iscaro C."/>
            <person name="De Mia G.M."/>
            <person name="Sandor B."/>
        </authorList>
    </citation>
    <scope>NUCLEOTIDE SEQUENCE [LARGE SCALE GENOMIC DNA]</scope>
    <source>
        <strain evidence="1">47/Ss/2008</strain>
    </source>
</reference>
<dbReference type="EMBL" id="MN270973">
    <property type="protein sequence ID" value="QIM07643.1"/>
    <property type="molecule type" value="Genomic_DNA"/>
</dbReference>
<evidence type="ECO:0000313" key="14">
    <source>
        <dbReference type="EMBL" id="QPL11758.1"/>
    </source>
</evidence>
<dbReference type="EMBL" id="MN270978">
    <property type="protein sequence ID" value="QIM08810.1"/>
    <property type="molecule type" value="Genomic_DNA"/>
</dbReference>
<dbReference type="EMBL" id="MN270971">
    <property type="protein sequence ID" value="QIM07175.1"/>
    <property type="molecule type" value="Genomic_DNA"/>
</dbReference>
<evidence type="ECO:0000313" key="17">
    <source>
        <dbReference type="Proteomes" id="UP000500898"/>
    </source>
</evidence>
<evidence type="ECO:0000313" key="4">
    <source>
        <dbReference type="EMBL" id="QIM07175.1"/>
    </source>
</evidence>
<dbReference type="Proteomes" id="UP000502933">
    <property type="component" value="Segment"/>
</dbReference>
<organismHost>
    <name type="scientific">Sus scrofa</name>
    <name type="common">Pig</name>
    <dbReference type="NCBI Taxonomy" id="9823"/>
</organismHost>
<evidence type="ECO:0000313" key="10">
    <source>
        <dbReference type="EMBL" id="QIM08577.1"/>
    </source>
</evidence>
<dbReference type="EMBL" id="KX354450">
    <property type="protein sequence ID" value="AOO54369.1"/>
    <property type="molecule type" value="Genomic_DNA"/>
</dbReference>
<dbReference type="EMBL" id="MN270980">
    <property type="protein sequence ID" value="QIM09276.1"/>
    <property type="molecule type" value="Genomic_DNA"/>
</dbReference>
<reference evidence="14" key="3">
    <citation type="journal article" date="2020" name="Vaccines (Basel)">
        <title>African Swine Fever Circulation among Free-Ranging Pigs in Sardinia: Data from the Eradication Program.</title>
        <authorList>
            <person name="Franzoni G."/>
            <person name="Dei Giudici S."/>
            <person name="Loi F."/>
            <person name="Sanna D."/>
            <person name="Floris M."/>
            <person name="Fiori M."/>
            <person name="Sanna M.L."/>
            <person name="Madrau P."/>
            <person name="Scarpa F."/>
            <person name="Zinellu S."/>
            <person name="Giammarioli M."/>
            <person name="Cappai S."/>
            <person name="De Mia G.M."/>
            <person name="Laddomada A."/>
            <person name="Rolesu S."/>
            <person name="Oggiano A."/>
        </authorList>
    </citation>
    <scope>NUCLEOTIDE SEQUENCE [LARGE SCALE GENOMIC DNA]</scope>
    <source>
        <strain evidence="14">103917/18</strain>
        <strain evidence="15">55234/18</strain>
    </source>
</reference>
<evidence type="ECO:0000313" key="2">
    <source>
        <dbReference type="EMBL" id="QIM06705.1"/>
    </source>
</evidence>
<evidence type="ECO:0000313" key="9">
    <source>
        <dbReference type="EMBL" id="QIM08344.1"/>
    </source>
</evidence>
<evidence type="ECO:0000313" key="5">
    <source>
        <dbReference type="EMBL" id="QIM07410.1"/>
    </source>
</evidence>
<evidence type="ECO:0000313" key="6">
    <source>
        <dbReference type="EMBL" id="QIM07643.1"/>
    </source>
</evidence>
<evidence type="ECO:0000313" key="3">
    <source>
        <dbReference type="EMBL" id="QIM06940.1"/>
    </source>
</evidence>
<sequence>MPKASINTKNYRTYGKAAWLLPAIRHLKMVINSLSKEVRKKRTLKIKGVKLYNGVGRHSKWNTCFQKGR</sequence>
<proteinExistence type="predicted"/>
<dbReference type="Proteomes" id="UP000266411">
    <property type="component" value="Segment"/>
</dbReference>
<evidence type="ECO:0000313" key="16">
    <source>
        <dbReference type="Proteomes" id="UP000500690"/>
    </source>
</evidence>
<dbReference type="Proteomes" id="UP000500898">
    <property type="component" value="Segment"/>
</dbReference>
<dbReference type="EMBL" id="MT932579">
    <property type="protein sequence ID" value="QPL11975.1"/>
    <property type="molecule type" value="Genomic_DNA"/>
</dbReference>
<dbReference type="Proteomes" id="UP000594565">
    <property type="component" value="Segment"/>
</dbReference>
<dbReference type="Proteomes" id="UP000594644">
    <property type="component" value="Segment"/>
</dbReference>
<evidence type="ECO:0000313" key="11">
    <source>
        <dbReference type="EMBL" id="QIM08810.1"/>
    </source>
</evidence>
<dbReference type="Proteomes" id="UP000503294">
    <property type="component" value="Segment"/>
</dbReference>
<organismHost>
    <name type="scientific">Phacochoerus africanus</name>
    <name type="common">Warthog</name>
    <dbReference type="NCBI Taxonomy" id="41426"/>
</organismHost>
<evidence type="ECO:0000313" key="13">
    <source>
        <dbReference type="EMBL" id="QIM09276.1"/>
    </source>
</evidence>
<evidence type="ECO:0000313" key="15">
    <source>
        <dbReference type="EMBL" id="QPL11975.1"/>
    </source>
</evidence>
<dbReference type="EMBL" id="MN270975">
    <property type="protein sequence ID" value="QIM08111.1"/>
    <property type="molecule type" value="Genomic_DNA"/>
</dbReference>
<dbReference type="EMBL" id="MN270979">
    <property type="protein sequence ID" value="QIM09043.1"/>
    <property type="molecule type" value="Genomic_DNA"/>
</dbReference>
<evidence type="ECO:0000313" key="12">
    <source>
        <dbReference type="EMBL" id="QIM09043.1"/>
    </source>
</evidence>
<dbReference type="Proteomes" id="UP000501683">
    <property type="component" value="Segment"/>
</dbReference>
<organismHost>
    <name type="scientific">Ornithodoros moubata</name>
    <name type="common">Soft tick</name>
    <name type="synonym">Argasid tick</name>
    <dbReference type="NCBI Taxonomy" id="6938"/>
</organismHost>
<dbReference type="EMBL" id="MN270972">
    <property type="protein sequence ID" value="QIM07410.1"/>
    <property type="molecule type" value="Genomic_DNA"/>
</dbReference>
<organism evidence="1">
    <name type="scientific">African swine fever virus</name>
    <name type="common">ASFV</name>
    <dbReference type="NCBI Taxonomy" id="10497"/>
    <lineage>
        <taxon>Viruses</taxon>
        <taxon>Varidnaviria</taxon>
        <taxon>Bamfordvirae</taxon>
        <taxon>Nucleocytoviricota</taxon>
        <taxon>Pokkesviricetes</taxon>
        <taxon>Asfuvirales</taxon>
        <taxon>Asfarviridae</taxon>
        <taxon>Asfivirus</taxon>
        <taxon>Asfivirus haemorrhagiae</taxon>
    </lineage>
</organism>
<protein>
    <submittedName>
        <fullName evidence="1">Uncharacterized protein</fullName>
    </submittedName>
</protein>
<accession>A0A3G1EUY2</accession>
<dbReference type="Proteomes" id="UP000501487">
    <property type="component" value="Segment"/>
</dbReference>
<dbReference type="EMBL" id="MN270976">
    <property type="protein sequence ID" value="QIM08344.1"/>
    <property type="molecule type" value="Genomic_DNA"/>
</dbReference>
<organismHost>
    <name type="scientific">Ornithodoros</name>
    <name type="common">relapsing fever ticks</name>
    <dbReference type="NCBI Taxonomy" id="6937"/>
</organismHost>
<dbReference type="EMBL" id="MN270974">
    <property type="protein sequence ID" value="QIM07876.1"/>
    <property type="molecule type" value="Genomic_DNA"/>
</dbReference>
<evidence type="ECO:0000313" key="1">
    <source>
        <dbReference type="EMBL" id="AOO54369.1"/>
    </source>
</evidence>
<dbReference type="EMBL" id="MT932578">
    <property type="protein sequence ID" value="QPL11758.1"/>
    <property type="molecule type" value="Genomic_DNA"/>
</dbReference>
<dbReference type="KEGG" id="vg:41902089"/>
<dbReference type="Proteomes" id="UP000503066">
    <property type="component" value="Genome"/>
</dbReference>
<dbReference type="RefSeq" id="YP_009703281.1">
    <property type="nucleotide sequence ID" value="NC_044955.1"/>
</dbReference>
<evidence type="ECO:0000313" key="7">
    <source>
        <dbReference type="EMBL" id="QIM07876.1"/>
    </source>
</evidence>
<dbReference type="Proteomes" id="UP000502885">
    <property type="component" value="Segment"/>
</dbReference>
<dbReference type="Proteomes" id="UP000501465">
    <property type="component" value="Segment"/>
</dbReference>